<keyword evidence="2" id="KW-0963">Cytoplasm</keyword>
<name>A0A3P9JDM3_ORYLA</name>
<evidence type="ECO:0000313" key="9">
    <source>
        <dbReference type="Ensembl" id="ENSORLP00015030395.1"/>
    </source>
</evidence>
<dbReference type="InterPro" id="IPR027417">
    <property type="entry name" value="P-loop_NTPase"/>
</dbReference>
<keyword evidence="4" id="KW-0677">Repeat</keyword>
<dbReference type="InterPro" id="IPR051261">
    <property type="entry name" value="NLR"/>
</dbReference>
<dbReference type="Pfam" id="PF00622">
    <property type="entry name" value="SPRY"/>
    <property type="match status" value="1"/>
</dbReference>
<dbReference type="Ensembl" id="ENSORLT00015020349.1">
    <property type="protein sequence ID" value="ENSORLP00015030395.1"/>
    <property type="gene ID" value="ENSORLG00015014028.1"/>
</dbReference>
<reference evidence="9" key="4">
    <citation type="submission" date="2025-09" db="UniProtKB">
        <authorList>
            <consortium name="Ensembl"/>
        </authorList>
    </citation>
    <scope>IDENTIFICATION</scope>
    <source>
        <strain evidence="9">HSOK</strain>
    </source>
</reference>
<dbReference type="Proteomes" id="UP000265200">
    <property type="component" value="Chromosome 13"/>
</dbReference>
<dbReference type="Pfam" id="PF13765">
    <property type="entry name" value="PRY"/>
    <property type="match status" value="1"/>
</dbReference>
<feature type="domain" description="NACHT" evidence="8">
    <location>
        <begin position="77"/>
        <end position="211"/>
    </location>
</feature>
<dbReference type="InterPro" id="IPR006574">
    <property type="entry name" value="PRY"/>
</dbReference>
<feature type="domain" description="B30.2/SPRY" evidence="7">
    <location>
        <begin position="760"/>
        <end position="950"/>
    </location>
</feature>
<dbReference type="SUPFAM" id="SSF49899">
    <property type="entry name" value="Concanavalin A-like lectins/glucanases"/>
    <property type="match status" value="1"/>
</dbReference>
<evidence type="ECO:0000256" key="2">
    <source>
        <dbReference type="ARBA" id="ARBA00022490"/>
    </source>
</evidence>
<dbReference type="InterPro" id="IPR003879">
    <property type="entry name" value="Butyrophylin_SPRY"/>
</dbReference>
<evidence type="ECO:0000256" key="3">
    <source>
        <dbReference type="ARBA" id="ARBA00022614"/>
    </source>
</evidence>
<dbReference type="PANTHER" id="PTHR24106">
    <property type="entry name" value="NACHT, LRR AND CARD DOMAINS-CONTAINING"/>
    <property type="match status" value="1"/>
</dbReference>
<keyword evidence="3" id="KW-0433">Leucine-rich repeat</keyword>
<dbReference type="CDD" id="cd16040">
    <property type="entry name" value="SPRY_PRY_SNTX"/>
    <property type="match status" value="1"/>
</dbReference>
<dbReference type="InterPro" id="IPR043136">
    <property type="entry name" value="B30.2/SPRY_sf"/>
</dbReference>
<dbReference type="Gene3D" id="3.80.10.10">
    <property type="entry name" value="Ribonuclease Inhibitor"/>
    <property type="match status" value="1"/>
</dbReference>
<dbReference type="SUPFAM" id="SSF52047">
    <property type="entry name" value="RNI-like"/>
    <property type="match status" value="1"/>
</dbReference>
<organism evidence="9 10">
    <name type="scientific">Oryzias latipes</name>
    <name type="common">Japanese rice fish</name>
    <name type="synonym">Japanese killifish</name>
    <dbReference type="NCBI Taxonomy" id="8090"/>
    <lineage>
        <taxon>Eukaryota</taxon>
        <taxon>Metazoa</taxon>
        <taxon>Chordata</taxon>
        <taxon>Craniata</taxon>
        <taxon>Vertebrata</taxon>
        <taxon>Euteleostomi</taxon>
        <taxon>Actinopterygii</taxon>
        <taxon>Neopterygii</taxon>
        <taxon>Teleostei</taxon>
        <taxon>Neoteleostei</taxon>
        <taxon>Acanthomorphata</taxon>
        <taxon>Ovalentaria</taxon>
        <taxon>Atherinomorphae</taxon>
        <taxon>Beloniformes</taxon>
        <taxon>Adrianichthyidae</taxon>
        <taxon>Oryziinae</taxon>
        <taxon>Oryzias</taxon>
    </lineage>
</organism>
<dbReference type="Gene3D" id="2.60.120.920">
    <property type="match status" value="1"/>
</dbReference>
<dbReference type="InterPro" id="IPR029495">
    <property type="entry name" value="NACHT-assoc"/>
</dbReference>
<accession>A0A3P9JDM3</accession>
<dbReference type="PRINTS" id="PR01407">
    <property type="entry name" value="BUTYPHLNCDUF"/>
</dbReference>
<dbReference type="GO" id="GO:0005524">
    <property type="term" value="F:ATP binding"/>
    <property type="evidence" value="ECO:0007669"/>
    <property type="project" value="UniProtKB-KW"/>
</dbReference>
<dbReference type="Pfam" id="PF05729">
    <property type="entry name" value="NACHT"/>
    <property type="match status" value="1"/>
</dbReference>
<dbReference type="InterPro" id="IPR032675">
    <property type="entry name" value="LRR_dom_sf"/>
</dbReference>
<evidence type="ECO:0000259" key="8">
    <source>
        <dbReference type="PROSITE" id="PS50837"/>
    </source>
</evidence>
<dbReference type="InterPro" id="IPR013320">
    <property type="entry name" value="ConA-like_dom_sf"/>
</dbReference>
<protein>
    <recommendedName>
        <fullName evidence="11">B30.2/SPRY domain-containing protein</fullName>
    </recommendedName>
</protein>
<evidence type="ECO:0000259" key="7">
    <source>
        <dbReference type="PROSITE" id="PS50188"/>
    </source>
</evidence>
<dbReference type="SMART" id="SM00589">
    <property type="entry name" value="PRY"/>
    <property type="match status" value="1"/>
</dbReference>
<keyword evidence="6" id="KW-0067">ATP-binding</keyword>
<evidence type="ECO:0000256" key="6">
    <source>
        <dbReference type="ARBA" id="ARBA00022840"/>
    </source>
</evidence>
<dbReference type="InterPro" id="IPR001870">
    <property type="entry name" value="B30.2/SPRY"/>
</dbReference>
<dbReference type="SMART" id="SM00449">
    <property type="entry name" value="SPRY"/>
    <property type="match status" value="1"/>
</dbReference>
<evidence type="ECO:0000256" key="5">
    <source>
        <dbReference type="ARBA" id="ARBA00022741"/>
    </source>
</evidence>
<reference evidence="9" key="3">
    <citation type="submission" date="2025-08" db="UniProtKB">
        <authorList>
            <consortium name="Ensembl"/>
        </authorList>
    </citation>
    <scope>IDENTIFICATION</scope>
    <source>
        <strain evidence="9">HSOK</strain>
    </source>
</reference>
<dbReference type="Gene3D" id="3.40.50.300">
    <property type="entry name" value="P-loop containing nucleotide triphosphate hydrolases"/>
    <property type="match status" value="1"/>
</dbReference>
<dbReference type="AlphaFoldDB" id="A0A3P9JDM3"/>
<proteinExistence type="predicted"/>
<dbReference type="Pfam" id="PF17776">
    <property type="entry name" value="NLRC4_HD2"/>
    <property type="match status" value="1"/>
</dbReference>
<comment type="subcellular location">
    <subcellularLocation>
        <location evidence="1">Cytoplasm</location>
    </subcellularLocation>
</comment>
<evidence type="ECO:0000256" key="1">
    <source>
        <dbReference type="ARBA" id="ARBA00004496"/>
    </source>
</evidence>
<reference evidence="9 10" key="2">
    <citation type="submission" date="2017-04" db="EMBL/GenBank/DDBJ databases">
        <title>CpG methylation of centromeres and impact of large insertions on vertebrate speciation.</title>
        <authorList>
            <person name="Ichikawa K."/>
            <person name="Yoshimura J."/>
            <person name="Morishita S."/>
        </authorList>
    </citation>
    <scope>NUCLEOTIDE SEQUENCE</scope>
    <source>
        <strain evidence="9 10">HSOK</strain>
    </source>
</reference>
<reference key="1">
    <citation type="journal article" date="2007" name="Nature">
        <title>The medaka draft genome and insights into vertebrate genome evolution.</title>
        <authorList>
            <person name="Kasahara M."/>
            <person name="Naruse K."/>
            <person name="Sasaki S."/>
            <person name="Nakatani Y."/>
            <person name="Qu W."/>
            <person name="Ahsan B."/>
            <person name="Yamada T."/>
            <person name="Nagayasu Y."/>
            <person name="Doi K."/>
            <person name="Kasai Y."/>
            <person name="Jindo T."/>
            <person name="Kobayashi D."/>
            <person name="Shimada A."/>
            <person name="Toyoda A."/>
            <person name="Kuroki Y."/>
            <person name="Fujiyama A."/>
            <person name="Sasaki T."/>
            <person name="Shimizu A."/>
            <person name="Asakawa S."/>
            <person name="Shimizu N."/>
            <person name="Hashimoto S."/>
            <person name="Yang J."/>
            <person name="Lee Y."/>
            <person name="Matsushima K."/>
            <person name="Sugano S."/>
            <person name="Sakaizumi M."/>
            <person name="Narita T."/>
            <person name="Ohishi K."/>
            <person name="Haga S."/>
            <person name="Ohta F."/>
            <person name="Nomoto H."/>
            <person name="Nogata K."/>
            <person name="Morishita T."/>
            <person name="Endo T."/>
            <person name="Shin-I T."/>
            <person name="Takeda H."/>
            <person name="Morishita S."/>
            <person name="Kohara Y."/>
        </authorList>
    </citation>
    <scope>NUCLEOTIDE SEQUENCE [LARGE SCALE GENOMIC DNA]</scope>
    <source>
        <strain>Hd-rR</strain>
    </source>
</reference>
<dbReference type="Pfam" id="PF14484">
    <property type="entry name" value="FISNA"/>
    <property type="match status" value="1"/>
</dbReference>
<sequence>MKEKFQCVFEGITKAGNPTLLNEIYTELYIAKGTGEINQEHEIRQIEAASRKADRVDTSMRQENLFKPSAERQEPIRTVMTKGVAGIGKTVLTQKFTLDWAEGKAHQNIHFTFPFTFRELNVLREEKFSLVELVHHFFPETKEAGICSFEDFQVLFIFDGLDECRLPLDFHKTRILNDPRKSTSVADLLTNLIRGNLLPSARLWITTRPAAANQIPADCVDMVTEVRGFNDPQKEEYFRKRFRDEEQARKMISHIKKSRSLHIMCHIPVFCWITATVLEDLLKSKKKGDLPKSLTEMYIHFLVVQAKVKKVKYDEGAETDPHWSPESRKMMKSLGKLAFKQLKKGNLIFYESDLTDCGIDIRAASVYSGVFTQIFREERGLYQDKIFCFIHLSVQEFLAALHVNLTFITSGVNLIEKQKAKFPKLNQIRPTQFYQSAVTTALQSPNGHLDLFLRFLLGLSLQTNQSLLRGLLTQTGSSSQTNQETAKFIKEKISENLSAEKSINMFHCLNELNDGSLVEEIQQSLSSGRLSTDELSPAQWSALAFILLSSEEDLEVFDLRKYSGSEEALLRLLAVIKASRKAILRDCQLSERSCEALSSVLSSQSSSLRDLDLSSNDLEDSGVKLLSLAMHSPECQLETLRLVFFIIKSLFKVFTCCASLASALSSNPSHLRELDLSYNHPGEAVKLLNAGLKDPTWKLDSLRYGELYSRHVSGTVADAQNTVASSAYNTTSAFLISWDISFTNTENKSGPKQLPCGTPHDINFVSDKLPLKRTFYSCQLTIDTNTVNKKLQLSDSNKKVTFVEELHSYPDHSDRFDGWSQLLCRDGLTGRCYWEVEWKGKVHVSVSSRGIKRRGDRGDCLFGLNSHSWSLSCSDDLGYSVWHDGNHTFSSSSTSSHRVAVYVDYPVGTLSFFRVSGHSLIHLHTFNTTFTEPLYPGFGFSLLGSSVLLC</sequence>
<dbReference type="PROSITE" id="PS50837">
    <property type="entry name" value="NACHT"/>
    <property type="match status" value="1"/>
</dbReference>
<dbReference type="Pfam" id="PF13516">
    <property type="entry name" value="LRR_6"/>
    <property type="match status" value="2"/>
</dbReference>
<keyword evidence="5" id="KW-0547">Nucleotide-binding</keyword>
<dbReference type="InterPro" id="IPR003877">
    <property type="entry name" value="SPRY_dom"/>
</dbReference>
<dbReference type="InterPro" id="IPR007111">
    <property type="entry name" value="NACHT_NTPase"/>
</dbReference>
<dbReference type="SMART" id="SM00368">
    <property type="entry name" value="LRR_RI"/>
    <property type="match status" value="2"/>
</dbReference>
<dbReference type="InterPro" id="IPR041267">
    <property type="entry name" value="NLRP_HD2"/>
</dbReference>
<dbReference type="Pfam" id="PF17779">
    <property type="entry name" value="WHD_NOD2"/>
    <property type="match status" value="1"/>
</dbReference>
<dbReference type="SMART" id="SM01288">
    <property type="entry name" value="FISNA"/>
    <property type="match status" value="1"/>
</dbReference>
<evidence type="ECO:0008006" key="11">
    <source>
        <dbReference type="Google" id="ProtNLM"/>
    </source>
</evidence>
<evidence type="ECO:0000256" key="4">
    <source>
        <dbReference type="ARBA" id="ARBA00022737"/>
    </source>
</evidence>
<dbReference type="PROSITE" id="PS50188">
    <property type="entry name" value="B302_SPRY"/>
    <property type="match status" value="1"/>
</dbReference>
<evidence type="ECO:0000313" key="10">
    <source>
        <dbReference type="Proteomes" id="UP000265200"/>
    </source>
</evidence>
<dbReference type="InterPro" id="IPR001611">
    <property type="entry name" value="Leu-rich_rpt"/>
</dbReference>
<dbReference type="GO" id="GO:0005737">
    <property type="term" value="C:cytoplasm"/>
    <property type="evidence" value="ECO:0007669"/>
    <property type="project" value="UniProtKB-SubCell"/>
</dbReference>
<dbReference type="InterPro" id="IPR041075">
    <property type="entry name" value="NOD1/2_WH"/>
</dbReference>